<dbReference type="EMBL" id="FMUE01000013">
    <property type="protein sequence ID" value="SCX33745.1"/>
    <property type="molecule type" value="Genomic_DNA"/>
</dbReference>
<evidence type="ECO:0000313" key="2">
    <source>
        <dbReference type="Proteomes" id="UP000187891"/>
    </source>
</evidence>
<evidence type="ECO:0000313" key="1">
    <source>
        <dbReference type="EMBL" id="SCX33745.1"/>
    </source>
</evidence>
<gene>
    <name evidence="1" type="ORF">DSM25559_4262</name>
</gene>
<dbReference type="RefSeq" id="WP_077122307.1">
    <property type="nucleotide sequence ID" value="NZ_FMUE01000013.1"/>
</dbReference>
<dbReference type="STRING" id="1907666.DSM25559_4262"/>
<accession>A0A1R3U004</accession>
<proteinExistence type="predicted"/>
<dbReference type="AlphaFoldDB" id="A0A1R3U004"/>
<name>A0A1R3U004_9HYPH</name>
<sequence length="142" mass="15720">MKTDWNLVRDMLNAAIDTCERIEAARYTESDRDAVIDVNGQAVSVQDFLASAWTASENLRYKIICSRHENDVDLAYVPETARILVAMAQAAAETIGAGEKEPPAADDIRKLVSWFHDHTAPGIERAIEMKRSQALGTTETGR</sequence>
<protein>
    <submittedName>
        <fullName evidence="1">Uncharacterized protein</fullName>
    </submittedName>
</protein>
<reference evidence="2" key="1">
    <citation type="submission" date="2016-10" db="EMBL/GenBank/DDBJ databases">
        <authorList>
            <person name="Wibberg D."/>
        </authorList>
    </citation>
    <scope>NUCLEOTIDE SEQUENCE [LARGE SCALE GENOMIC DNA]</scope>
</reference>
<dbReference type="Proteomes" id="UP000187891">
    <property type="component" value="Unassembled WGS sequence"/>
</dbReference>
<organism evidence="1 2">
    <name type="scientific">Agrobacterium rosae</name>
    <dbReference type="NCBI Taxonomy" id="1972867"/>
    <lineage>
        <taxon>Bacteria</taxon>
        <taxon>Pseudomonadati</taxon>
        <taxon>Pseudomonadota</taxon>
        <taxon>Alphaproteobacteria</taxon>
        <taxon>Hyphomicrobiales</taxon>
        <taxon>Rhizobiaceae</taxon>
        <taxon>Rhizobium/Agrobacterium group</taxon>
        <taxon>Agrobacterium</taxon>
    </lineage>
</organism>